<accession>A0A6G1GLB9</accession>
<dbReference type="Proteomes" id="UP000800041">
    <property type="component" value="Unassembled WGS sequence"/>
</dbReference>
<gene>
    <name evidence="1" type="ORF">K402DRAFT_222256</name>
</gene>
<dbReference type="EMBL" id="ML977194">
    <property type="protein sequence ID" value="KAF1981756.1"/>
    <property type="molecule type" value="Genomic_DNA"/>
</dbReference>
<proteinExistence type="predicted"/>
<protein>
    <submittedName>
        <fullName evidence="1">Uncharacterized protein</fullName>
    </submittedName>
</protein>
<reference evidence="1" key="1">
    <citation type="journal article" date="2020" name="Stud. Mycol.">
        <title>101 Dothideomycetes genomes: a test case for predicting lifestyles and emergence of pathogens.</title>
        <authorList>
            <person name="Haridas S."/>
            <person name="Albert R."/>
            <person name="Binder M."/>
            <person name="Bloem J."/>
            <person name="Labutti K."/>
            <person name="Salamov A."/>
            <person name="Andreopoulos B."/>
            <person name="Baker S."/>
            <person name="Barry K."/>
            <person name="Bills G."/>
            <person name="Bluhm B."/>
            <person name="Cannon C."/>
            <person name="Castanera R."/>
            <person name="Culley D."/>
            <person name="Daum C."/>
            <person name="Ezra D."/>
            <person name="Gonzalez J."/>
            <person name="Henrissat B."/>
            <person name="Kuo A."/>
            <person name="Liang C."/>
            <person name="Lipzen A."/>
            <person name="Lutzoni F."/>
            <person name="Magnuson J."/>
            <person name="Mondo S."/>
            <person name="Nolan M."/>
            <person name="Ohm R."/>
            <person name="Pangilinan J."/>
            <person name="Park H.-J."/>
            <person name="Ramirez L."/>
            <person name="Alfaro M."/>
            <person name="Sun H."/>
            <person name="Tritt A."/>
            <person name="Yoshinaga Y."/>
            <person name="Zwiers L.-H."/>
            <person name="Turgeon B."/>
            <person name="Goodwin S."/>
            <person name="Spatafora J."/>
            <person name="Crous P."/>
            <person name="Grigoriev I."/>
        </authorList>
    </citation>
    <scope>NUCLEOTIDE SEQUENCE</scope>
    <source>
        <strain evidence="1">CBS 113979</strain>
    </source>
</reference>
<organism evidence="1 2">
    <name type="scientific">Aulographum hederae CBS 113979</name>
    <dbReference type="NCBI Taxonomy" id="1176131"/>
    <lineage>
        <taxon>Eukaryota</taxon>
        <taxon>Fungi</taxon>
        <taxon>Dikarya</taxon>
        <taxon>Ascomycota</taxon>
        <taxon>Pezizomycotina</taxon>
        <taxon>Dothideomycetes</taxon>
        <taxon>Pleosporomycetidae</taxon>
        <taxon>Aulographales</taxon>
        <taxon>Aulographaceae</taxon>
    </lineage>
</organism>
<evidence type="ECO:0000313" key="1">
    <source>
        <dbReference type="EMBL" id="KAF1981756.1"/>
    </source>
</evidence>
<keyword evidence="2" id="KW-1185">Reference proteome</keyword>
<sequence length="157" mass="17491">MMRTNKVWVCKIKHLDKSVSIKSEASRQLRALGRQYGCHMALALSSSRPFSPGLGVARPNVRVSSPSRSLSFCPNLLSLSNNFKCSSFDHVSLDSCIPSFHSGLLFSRVNTFSCEVVCPRNLASKLLDGIPNVFRRPPITKTLPKRFLETQSPHYVP</sequence>
<evidence type="ECO:0000313" key="2">
    <source>
        <dbReference type="Proteomes" id="UP000800041"/>
    </source>
</evidence>
<dbReference type="AlphaFoldDB" id="A0A6G1GLB9"/>
<name>A0A6G1GLB9_9PEZI</name>